<organism evidence="2 3">
    <name type="scientific">Gongylonema pulchrum</name>
    <dbReference type="NCBI Taxonomy" id="637853"/>
    <lineage>
        <taxon>Eukaryota</taxon>
        <taxon>Metazoa</taxon>
        <taxon>Ecdysozoa</taxon>
        <taxon>Nematoda</taxon>
        <taxon>Chromadorea</taxon>
        <taxon>Rhabditida</taxon>
        <taxon>Spirurina</taxon>
        <taxon>Spiruromorpha</taxon>
        <taxon>Spiruroidea</taxon>
        <taxon>Gongylonematidae</taxon>
        <taxon>Gongylonema</taxon>
    </lineage>
</organism>
<evidence type="ECO:0000256" key="1">
    <source>
        <dbReference type="SAM" id="MobiDB-lite"/>
    </source>
</evidence>
<gene>
    <name evidence="2" type="ORF">GPUH_LOCUS21951</name>
</gene>
<evidence type="ECO:0000313" key="3">
    <source>
        <dbReference type="Proteomes" id="UP000271098"/>
    </source>
</evidence>
<protein>
    <submittedName>
        <fullName evidence="2">Uncharacterized protein</fullName>
    </submittedName>
</protein>
<dbReference type="EMBL" id="UYRT01093875">
    <property type="protein sequence ID" value="VDN39231.1"/>
    <property type="molecule type" value="Genomic_DNA"/>
</dbReference>
<reference evidence="2 3" key="1">
    <citation type="submission" date="2018-11" db="EMBL/GenBank/DDBJ databases">
        <authorList>
            <consortium name="Pathogen Informatics"/>
        </authorList>
    </citation>
    <scope>NUCLEOTIDE SEQUENCE [LARGE SCALE GENOMIC DNA]</scope>
</reference>
<proteinExistence type="predicted"/>
<feature type="region of interest" description="Disordered" evidence="1">
    <location>
        <begin position="117"/>
        <end position="150"/>
    </location>
</feature>
<accession>A0A3P7P8X5</accession>
<dbReference type="AlphaFoldDB" id="A0A3P7P8X5"/>
<dbReference type="Proteomes" id="UP000271098">
    <property type="component" value="Unassembled WGS sequence"/>
</dbReference>
<sequence length="263" mass="28294">MLIADLRRATRAFSSQPDLPIPPIEHFERFAAFDPTDELPSWQITAELFHSLLCIVRPYVEFMRRRGNDTGKGLSHACHSTRFPRDIASGQLNACPERPQLPRMVFDLTYLTASPPVLPPPPPLSRPPPPPPPPPRPPLPARPPPPVVPMLGNPSTAVSPCSNDCFIRMPLPRPPPPPPLTRLGGLIAPSSLPRPPLPMPGTLSPGPVPLPPTQPLIPLVIPAAADNSPLPLPSTVGPATVPSVDMQYADRTASSATVRCFLS</sequence>
<feature type="compositionally biased region" description="Pro residues" evidence="1">
    <location>
        <begin position="117"/>
        <end position="148"/>
    </location>
</feature>
<name>A0A3P7P8X5_9BILA</name>
<keyword evidence="3" id="KW-1185">Reference proteome</keyword>
<dbReference type="PRINTS" id="PR01217">
    <property type="entry name" value="PRICHEXTENSN"/>
</dbReference>
<evidence type="ECO:0000313" key="2">
    <source>
        <dbReference type="EMBL" id="VDN39231.1"/>
    </source>
</evidence>